<evidence type="ECO:0000259" key="5">
    <source>
        <dbReference type="PROSITE" id="PS51898"/>
    </source>
</evidence>
<dbReference type="InterPro" id="IPR010998">
    <property type="entry name" value="Integrase_recombinase_N"/>
</dbReference>
<organism evidence="6 7">
    <name type="scientific">Allohahella marinimesophila</name>
    <dbReference type="NCBI Taxonomy" id="1054972"/>
    <lineage>
        <taxon>Bacteria</taxon>
        <taxon>Pseudomonadati</taxon>
        <taxon>Pseudomonadota</taxon>
        <taxon>Gammaproteobacteria</taxon>
        <taxon>Oceanospirillales</taxon>
        <taxon>Hahellaceae</taxon>
        <taxon>Allohahella</taxon>
    </lineage>
</organism>
<keyword evidence="4" id="KW-0233">DNA recombination</keyword>
<gene>
    <name evidence="6" type="ORF">GCM10022278_15650</name>
</gene>
<proteinExistence type="predicted"/>
<name>A0ABP7P1G3_9GAMM</name>
<dbReference type="EMBL" id="BAABBO010000007">
    <property type="protein sequence ID" value="GAA3958035.1"/>
    <property type="molecule type" value="Genomic_DNA"/>
</dbReference>
<evidence type="ECO:0000256" key="3">
    <source>
        <dbReference type="ARBA" id="ARBA00023125"/>
    </source>
</evidence>
<feature type="domain" description="Tyr recombinase" evidence="5">
    <location>
        <begin position="203"/>
        <end position="411"/>
    </location>
</feature>
<dbReference type="PANTHER" id="PTHR30349">
    <property type="entry name" value="PHAGE INTEGRASE-RELATED"/>
    <property type="match status" value="1"/>
</dbReference>
<evidence type="ECO:0000256" key="2">
    <source>
        <dbReference type="ARBA" id="ARBA00022908"/>
    </source>
</evidence>
<dbReference type="PANTHER" id="PTHR30349:SF77">
    <property type="entry name" value="TYROSINE RECOMBINASE XERC"/>
    <property type="match status" value="1"/>
</dbReference>
<keyword evidence="7" id="KW-1185">Reference proteome</keyword>
<dbReference type="InterPro" id="IPR002104">
    <property type="entry name" value="Integrase_catalytic"/>
</dbReference>
<dbReference type="PROSITE" id="PS51898">
    <property type="entry name" value="TYR_RECOMBINASE"/>
    <property type="match status" value="1"/>
</dbReference>
<accession>A0ABP7P1G3</accession>
<protein>
    <submittedName>
        <fullName evidence="6">Tyrosine-type recombinase/integrase</fullName>
    </submittedName>
</protein>
<keyword evidence="2" id="KW-0229">DNA integration</keyword>
<dbReference type="Gene3D" id="1.10.150.130">
    <property type="match status" value="1"/>
</dbReference>
<evidence type="ECO:0000313" key="6">
    <source>
        <dbReference type="EMBL" id="GAA3958035.1"/>
    </source>
</evidence>
<evidence type="ECO:0000313" key="7">
    <source>
        <dbReference type="Proteomes" id="UP001501337"/>
    </source>
</evidence>
<dbReference type="SUPFAM" id="SSF56349">
    <property type="entry name" value="DNA breaking-rejoining enzymes"/>
    <property type="match status" value="1"/>
</dbReference>
<dbReference type="Proteomes" id="UP001501337">
    <property type="component" value="Unassembled WGS sequence"/>
</dbReference>
<comment type="subcellular location">
    <subcellularLocation>
        <location evidence="1">Cytoplasm</location>
    </subcellularLocation>
</comment>
<dbReference type="Gene3D" id="1.10.443.10">
    <property type="entry name" value="Intergrase catalytic core"/>
    <property type="match status" value="1"/>
</dbReference>
<comment type="caution">
    <text evidence="6">The sequence shown here is derived from an EMBL/GenBank/DDBJ whole genome shotgun (WGS) entry which is preliminary data.</text>
</comment>
<reference evidence="7" key="1">
    <citation type="journal article" date="2019" name="Int. J. Syst. Evol. Microbiol.">
        <title>The Global Catalogue of Microorganisms (GCM) 10K type strain sequencing project: providing services to taxonomists for standard genome sequencing and annotation.</title>
        <authorList>
            <consortium name="The Broad Institute Genomics Platform"/>
            <consortium name="The Broad Institute Genome Sequencing Center for Infectious Disease"/>
            <person name="Wu L."/>
            <person name="Ma J."/>
        </authorList>
    </citation>
    <scope>NUCLEOTIDE SEQUENCE [LARGE SCALE GENOMIC DNA]</scope>
    <source>
        <strain evidence="7">JCM 17555</strain>
    </source>
</reference>
<keyword evidence="3" id="KW-0238">DNA-binding</keyword>
<dbReference type="InterPro" id="IPR011010">
    <property type="entry name" value="DNA_brk_join_enz"/>
</dbReference>
<evidence type="ECO:0000256" key="1">
    <source>
        <dbReference type="ARBA" id="ARBA00004496"/>
    </source>
</evidence>
<dbReference type="InterPro" id="IPR050090">
    <property type="entry name" value="Tyrosine_recombinase_XerCD"/>
</dbReference>
<dbReference type="RefSeq" id="WP_344805018.1">
    <property type="nucleotide sequence ID" value="NZ_BAABBO010000007.1"/>
</dbReference>
<evidence type="ECO:0000256" key="4">
    <source>
        <dbReference type="ARBA" id="ARBA00023172"/>
    </source>
</evidence>
<sequence>MSEPSFTAKPLFDTHRVFVKLPMGLTMLEQYPGSLTMLKKLIEAMPGVKDDFIGAQRFLKSYSRKSEKTFTSFRNEVERFLLWSWLVAERPVSNLKRSDIENYFDFLHSPPLHWIGTATMKRFIYDSNLDQYTVNPAWRPFVARETTAEEKKGYKPSHSGSALAYSAISVFYDHMVQEDMILGNPIPGIRKASPYLIKDAQMKQVKRLSALQWDYVLETTCAAAVEQPELERTIFIIACLKSLYLRISELSDRTQWVPVWEHIWRDHEGNWWFKAFGKGRKIRDISVSEAMWTYIQRYREYRNMPEPPAPGDKEPLLNSRNGGGLTSRQISRLVQDAFDIAYAKMVSDGFKNDAKELRHATTHWLRHTGASQDIATRPLKHMADDLGHASMGTTDRVYIQSDMKERAATGKNRRV</sequence>
<dbReference type="InterPro" id="IPR013762">
    <property type="entry name" value="Integrase-like_cat_sf"/>
</dbReference>